<dbReference type="Proteomes" id="UP000266327">
    <property type="component" value="Unassembled WGS sequence"/>
</dbReference>
<reference evidence="2" key="1">
    <citation type="submission" date="2018-09" db="EMBL/GenBank/DDBJ databases">
        <authorList>
            <person name="Zhu H."/>
        </authorList>
    </citation>
    <scope>NUCLEOTIDE SEQUENCE [LARGE SCALE GENOMIC DNA]</scope>
    <source>
        <strain evidence="2">K1S02-23</strain>
    </source>
</reference>
<keyword evidence="2" id="KW-1185">Reference proteome</keyword>
<gene>
    <name evidence="1" type="ORF">D3878_15215</name>
</gene>
<sequence length="72" mass="8140">MPQMPLMLVMAVCLTWINLPSHPGGCVDAQSRELLIELGLGFWVYSLEIVDVREIVDTPNKGLDKWMERLGL</sequence>
<comment type="caution">
    <text evidence="1">The sequence shown here is derived from an EMBL/GenBank/DDBJ whole genome shotgun (WGS) entry which is preliminary data.</text>
</comment>
<dbReference type="EMBL" id="QYUQ01000002">
    <property type="protein sequence ID" value="RJG02762.1"/>
    <property type="molecule type" value="Genomic_DNA"/>
</dbReference>
<dbReference type="AlphaFoldDB" id="A0A3A3G877"/>
<name>A0A3A3G877_9BURK</name>
<evidence type="ECO:0000313" key="2">
    <source>
        <dbReference type="Proteomes" id="UP000266327"/>
    </source>
</evidence>
<evidence type="ECO:0000313" key="1">
    <source>
        <dbReference type="EMBL" id="RJG02762.1"/>
    </source>
</evidence>
<accession>A0A3A3G877</accession>
<proteinExistence type="predicted"/>
<organism evidence="1 2">
    <name type="scientific">Noviherbaspirillum sedimenti</name>
    <dbReference type="NCBI Taxonomy" id="2320865"/>
    <lineage>
        <taxon>Bacteria</taxon>
        <taxon>Pseudomonadati</taxon>
        <taxon>Pseudomonadota</taxon>
        <taxon>Betaproteobacteria</taxon>
        <taxon>Burkholderiales</taxon>
        <taxon>Oxalobacteraceae</taxon>
        <taxon>Noviherbaspirillum</taxon>
    </lineage>
</organism>
<protein>
    <submittedName>
        <fullName evidence="1">Uncharacterized protein</fullName>
    </submittedName>
</protein>